<keyword evidence="2" id="KW-1015">Disulfide bond</keyword>
<evidence type="ECO:0000256" key="3">
    <source>
        <dbReference type="SAM" id="MobiDB-lite"/>
    </source>
</evidence>
<evidence type="ECO:0000256" key="1">
    <source>
        <dbReference type="ARBA" id="ARBA00020570"/>
    </source>
</evidence>
<dbReference type="EMBL" id="KZ084091">
    <property type="protein sequence ID" value="OSD06232.1"/>
    <property type="molecule type" value="Genomic_DNA"/>
</dbReference>
<dbReference type="SUPFAM" id="SSF52833">
    <property type="entry name" value="Thioredoxin-like"/>
    <property type="match status" value="1"/>
</dbReference>
<dbReference type="STRING" id="1353009.A0A1Y2J1Z4"/>
<dbReference type="PANTHER" id="PTHR46115">
    <property type="entry name" value="THIOREDOXIN-LIKE PROTEIN 1"/>
    <property type="match status" value="1"/>
</dbReference>
<reference evidence="5 6" key="1">
    <citation type="journal article" date="2015" name="Biotechnol. Biofuels">
        <title>Enhanced degradation of softwood versus hardwood by the white-rot fungus Pycnoporus coccineus.</title>
        <authorList>
            <person name="Couturier M."/>
            <person name="Navarro D."/>
            <person name="Chevret D."/>
            <person name="Henrissat B."/>
            <person name="Piumi F."/>
            <person name="Ruiz-Duenas F.J."/>
            <person name="Martinez A.T."/>
            <person name="Grigoriev I.V."/>
            <person name="Riley R."/>
            <person name="Lipzen A."/>
            <person name="Berrin J.G."/>
            <person name="Master E.R."/>
            <person name="Rosso M.N."/>
        </authorList>
    </citation>
    <scope>NUCLEOTIDE SEQUENCE [LARGE SCALE GENOMIC DNA]</scope>
    <source>
        <strain evidence="5 6">BRFM310</strain>
    </source>
</reference>
<gene>
    <name evidence="5" type="ORF">PYCCODRAFT_1464891</name>
</gene>
<keyword evidence="6" id="KW-1185">Reference proteome</keyword>
<proteinExistence type="predicted"/>
<feature type="region of interest" description="Disordered" evidence="3">
    <location>
        <begin position="107"/>
        <end position="129"/>
    </location>
</feature>
<dbReference type="Proteomes" id="UP000193067">
    <property type="component" value="Unassembled WGS sequence"/>
</dbReference>
<evidence type="ECO:0000313" key="6">
    <source>
        <dbReference type="Proteomes" id="UP000193067"/>
    </source>
</evidence>
<dbReference type="Pfam" id="PF00085">
    <property type="entry name" value="Thioredoxin"/>
    <property type="match status" value="1"/>
</dbReference>
<feature type="compositionally biased region" description="Gly residues" evidence="3">
    <location>
        <begin position="119"/>
        <end position="129"/>
    </location>
</feature>
<dbReference type="Gene3D" id="3.40.30.10">
    <property type="entry name" value="Glutaredoxin"/>
    <property type="match status" value="1"/>
</dbReference>
<dbReference type="CDD" id="cd02947">
    <property type="entry name" value="TRX_family"/>
    <property type="match status" value="1"/>
</dbReference>
<evidence type="ECO:0000313" key="5">
    <source>
        <dbReference type="EMBL" id="OSD06232.1"/>
    </source>
</evidence>
<evidence type="ECO:0000256" key="2">
    <source>
        <dbReference type="ARBA" id="ARBA00023157"/>
    </source>
</evidence>
<organism evidence="5 6">
    <name type="scientific">Trametes coccinea (strain BRFM310)</name>
    <name type="common">Pycnoporus coccineus</name>
    <dbReference type="NCBI Taxonomy" id="1353009"/>
    <lineage>
        <taxon>Eukaryota</taxon>
        <taxon>Fungi</taxon>
        <taxon>Dikarya</taxon>
        <taxon>Basidiomycota</taxon>
        <taxon>Agaricomycotina</taxon>
        <taxon>Agaricomycetes</taxon>
        <taxon>Polyporales</taxon>
        <taxon>Polyporaceae</taxon>
        <taxon>Trametes</taxon>
    </lineage>
</organism>
<accession>A0A1Y2J1Z4</accession>
<sequence>MSVSHVDSATQLDGILSKSKDKLSVIDFHATWCGPCHMIAPTYEALAKQYPSVNFLKCDVDQAKDVAARYRVTAMPTFVFLKGTNEVERIRGANKPALESAVRRHAAGPSSGAFSGQGHTLGGGPSSTGSEGGGGVVAFQRLDPQVKVFLCLLGGYILLWWLK</sequence>
<dbReference type="InterPro" id="IPR036249">
    <property type="entry name" value="Thioredoxin-like_sf"/>
</dbReference>
<protein>
    <recommendedName>
        <fullName evidence="1">Thioredoxin</fullName>
    </recommendedName>
</protein>
<dbReference type="OrthoDB" id="10263751at2759"/>
<dbReference type="InterPro" id="IPR013766">
    <property type="entry name" value="Thioredoxin_domain"/>
</dbReference>
<dbReference type="InterPro" id="IPR017937">
    <property type="entry name" value="Thioredoxin_CS"/>
</dbReference>
<dbReference type="FunFam" id="3.40.30.10:FF:000245">
    <property type="entry name" value="Thioredoxin"/>
    <property type="match status" value="1"/>
</dbReference>
<dbReference type="PROSITE" id="PS00194">
    <property type="entry name" value="THIOREDOXIN_1"/>
    <property type="match status" value="1"/>
</dbReference>
<dbReference type="PROSITE" id="PS51352">
    <property type="entry name" value="THIOREDOXIN_2"/>
    <property type="match status" value="1"/>
</dbReference>
<dbReference type="PRINTS" id="PR00421">
    <property type="entry name" value="THIOREDOXIN"/>
</dbReference>
<dbReference type="AlphaFoldDB" id="A0A1Y2J1Z4"/>
<name>A0A1Y2J1Z4_TRAC3</name>
<evidence type="ECO:0000259" key="4">
    <source>
        <dbReference type="PROSITE" id="PS51352"/>
    </source>
</evidence>
<feature type="domain" description="Thioredoxin" evidence="4">
    <location>
        <begin position="1"/>
        <end position="107"/>
    </location>
</feature>